<dbReference type="AlphaFoldDB" id="A0A918EKK0"/>
<proteinExistence type="predicted"/>
<reference evidence="3" key="1">
    <citation type="journal article" date="2014" name="Int. J. Syst. Evol. Microbiol.">
        <title>Complete genome sequence of Corynebacterium casei LMG S-19264T (=DSM 44701T), isolated from a smear-ripened cheese.</title>
        <authorList>
            <consortium name="US DOE Joint Genome Institute (JGI-PGF)"/>
            <person name="Walter F."/>
            <person name="Albersmeier A."/>
            <person name="Kalinowski J."/>
            <person name="Ruckert C."/>
        </authorList>
    </citation>
    <scope>NUCLEOTIDE SEQUENCE</scope>
    <source>
        <strain evidence="3">JCM 4335</strain>
    </source>
</reference>
<dbReference type="Pfam" id="PF04341">
    <property type="entry name" value="DUF485"/>
    <property type="match status" value="1"/>
</dbReference>
<gene>
    <name evidence="3" type="ORF">GCM10010249_16140</name>
</gene>
<evidence type="ECO:0000313" key="3">
    <source>
        <dbReference type="EMBL" id="GGP98793.1"/>
    </source>
</evidence>
<organism evidence="3 4">
    <name type="scientific">Streptomyces roseolilacinus</name>
    <dbReference type="NCBI Taxonomy" id="66904"/>
    <lineage>
        <taxon>Bacteria</taxon>
        <taxon>Bacillati</taxon>
        <taxon>Actinomycetota</taxon>
        <taxon>Actinomycetes</taxon>
        <taxon>Kitasatosporales</taxon>
        <taxon>Streptomycetaceae</taxon>
        <taxon>Streptomyces</taxon>
    </lineage>
</organism>
<evidence type="ECO:0000256" key="2">
    <source>
        <dbReference type="SAM" id="Phobius"/>
    </source>
</evidence>
<accession>A0A918EKK0</accession>
<dbReference type="PANTHER" id="PTHR38441">
    <property type="entry name" value="INTEGRAL MEMBRANE PROTEIN-RELATED"/>
    <property type="match status" value="1"/>
</dbReference>
<dbReference type="Proteomes" id="UP000654123">
    <property type="component" value="Unassembled WGS sequence"/>
</dbReference>
<feature type="region of interest" description="Disordered" evidence="1">
    <location>
        <begin position="1"/>
        <end position="68"/>
    </location>
</feature>
<protein>
    <submittedName>
        <fullName evidence="3">Membrane protein</fullName>
    </submittedName>
</protein>
<sequence length="180" mass="19429">MDDWEGRDAAATRGEDPWRDVLASEWGGPDAVTAPGGTAAPAGREPPEAAAMGVPVPRPPGTAADGERRPSAAEVYLEVQRSPAFQEVRGRYRRFVGPATLAFLTWYLGYVVAATAAPGLMSRPVLGAVNVAMVAGLGQFATTFALAWAYARHARVHRDRAALDLRWETQQMTREARVDR</sequence>
<evidence type="ECO:0000256" key="1">
    <source>
        <dbReference type="SAM" id="MobiDB-lite"/>
    </source>
</evidence>
<dbReference type="InterPro" id="IPR007436">
    <property type="entry name" value="DUF485"/>
</dbReference>
<dbReference type="PANTHER" id="PTHR38441:SF1">
    <property type="entry name" value="MEMBRANE PROTEIN"/>
    <property type="match status" value="1"/>
</dbReference>
<keyword evidence="2" id="KW-0812">Transmembrane</keyword>
<evidence type="ECO:0000313" key="4">
    <source>
        <dbReference type="Proteomes" id="UP000654123"/>
    </source>
</evidence>
<keyword evidence="2" id="KW-1133">Transmembrane helix</keyword>
<keyword evidence="2" id="KW-0472">Membrane</keyword>
<feature type="transmembrane region" description="Helical" evidence="2">
    <location>
        <begin position="95"/>
        <end position="117"/>
    </location>
</feature>
<reference evidence="3" key="2">
    <citation type="submission" date="2020-09" db="EMBL/GenBank/DDBJ databases">
        <authorList>
            <person name="Sun Q."/>
            <person name="Ohkuma M."/>
        </authorList>
    </citation>
    <scope>NUCLEOTIDE SEQUENCE</scope>
    <source>
        <strain evidence="3">JCM 4335</strain>
    </source>
</reference>
<keyword evidence="4" id="KW-1185">Reference proteome</keyword>
<feature type="compositionally biased region" description="Basic and acidic residues" evidence="1">
    <location>
        <begin position="1"/>
        <end position="19"/>
    </location>
</feature>
<feature type="compositionally biased region" description="Low complexity" evidence="1">
    <location>
        <begin position="27"/>
        <end position="51"/>
    </location>
</feature>
<comment type="caution">
    <text evidence="3">The sequence shown here is derived from an EMBL/GenBank/DDBJ whole genome shotgun (WGS) entry which is preliminary data.</text>
</comment>
<dbReference type="EMBL" id="BMSV01000003">
    <property type="protein sequence ID" value="GGP98793.1"/>
    <property type="molecule type" value="Genomic_DNA"/>
</dbReference>
<feature type="transmembrane region" description="Helical" evidence="2">
    <location>
        <begin position="129"/>
        <end position="151"/>
    </location>
</feature>
<name>A0A918EKK0_9ACTN</name>
<dbReference type="RefSeq" id="WP_189531346.1">
    <property type="nucleotide sequence ID" value="NZ_BMSV01000003.1"/>
</dbReference>